<sequence length="71" mass="7724">PRGDNLQFGIRALLCSCGSPKSYRRNSGHAMQLTEPELPCVGTWNMSDTPQNPKGCFDVFGSRNPEIIAVG</sequence>
<feature type="non-terminal residue" evidence="1">
    <location>
        <position position="1"/>
    </location>
</feature>
<evidence type="ECO:0000313" key="2">
    <source>
        <dbReference type="Proteomes" id="UP000824469"/>
    </source>
</evidence>
<accession>A0AA38GVT9</accession>
<reference evidence="1 2" key="1">
    <citation type="journal article" date="2021" name="Nat. Plants">
        <title>The Taxus genome provides insights into paclitaxel biosynthesis.</title>
        <authorList>
            <person name="Xiong X."/>
            <person name="Gou J."/>
            <person name="Liao Q."/>
            <person name="Li Y."/>
            <person name="Zhou Q."/>
            <person name="Bi G."/>
            <person name="Li C."/>
            <person name="Du R."/>
            <person name="Wang X."/>
            <person name="Sun T."/>
            <person name="Guo L."/>
            <person name="Liang H."/>
            <person name="Lu P."/>
            <person name="Wu Y."/>
            <person name="Zhang Z."/>
            <person name="Ro D.K."/>
            <person name="Shang Y."/>
            <person name="Huang S."/>
            <person name="Yan J."/>
        </authorList>
    </citation>
    <scope>NUCLEOTIDE SEQUENCE [LARGE SCALE GENOMIC DNA]</scope>
    <source>
        <strain evidence="1">Ta-2019</strain>
    </source>
</reference>
<gene>
    <name evidence="1" type="ORF">KI387_001251</name>
</gene>
<feature type="non-terminal residue" evidence="1">
    <location>
        <position position="71"/>
    </location>
</feature>
<comment type="caution">
    <text evidence="1">The sequence shown here is derived from an EMBL/GenBank/DDBJ whole genome shotgun (WGS) entry which is preliminary data.</text>
</comment>
<name>A0AA38GVT9_TAXCH</name>
<dbReference type="AlphaFoldDB" id="A0AA38GVT9"/>
<protein>
    <submittedName>
        <fullName evidence="1">Uncharacterized protein</fullName>
    </submittedName>
</protein>
<dbReference type="EMBL" id="JAHRHJ020000001">
    <property type="protein sequence ID" value="KAH9329143.1"/>
    <property type="molecule type" value="Genomic_DNA"/>
</dbReference>
<evidence type="ECO:0000313" key="1">
    <source>
        <dbReference type="EMBL" id="KAH9329143.1"/>
    </source>
</evidence>
<organism evidence="1 2">
    <name type="scientific">Taxus chinensis</name>
    <name type="common">Chinese yew</name>
    <name type="synonym">Taxus wallichiana var. chinensis</name>
    <dbReference type="NCBI Taxonomy" id="29808"/>
    <lineage>
        <taxon>Eukaryota</taxon>
        <taxon>Viridiplantae</taxon>
        <taxon>Streptophyta</taxon>
        <taxon>Embryophyta</taxon>
        <taxon>Tracheophyta</taxon>
        <taxon>Spermatophyta</taxon>
        <taxon>Pinopsida</taxon>
        <taxon>Pinidae</taxon>
        <taxon>Conifers II</taxon>
        <taxon>Cupressales</taxon>
        <taxon>Taxaceae</taxon>
        <taxon>Taxus</taxon>
    </lineage>
</organism>
<keyword evidence="2" id="KW-1185">Reference proteome</keyword>
<dbReference type="Proteomes" id="UP000824469">
    <property type="component" value="Unassembled WGS sequence"/>
</dbReference>
<proteinExistence type="predicted"/>